<dbReference type="KEGG" id="tasa:A1Q1_05512"/>
<dbReference type="PANTHER" id="PTHR46143:SF1">
    <property type="entry name" value="CALPAIN-7"/>
    <property type="match status" value="1"/>
</dbReference>
<dbReference type="Gene3D" id="2.60.120.380">
    <property type="match status" value="2"/>
</dbReference>
<name>J4U728_TRIAS</name>
<dbReference type="PANTHER" id="PTHR46143">
    <property type="entry name" value="CALPAIN-7"/>
    <property type="match status" value="1"/>
</dbReference>
<reference evidence="7 8" key="1">
    <citation type="journal article" date="2012" name="Eukaryot. Cell">
        <title>Draft genome sequence of CBS 2479, the standard type strain of Trichosporon asahii.</title>
        <authorList>
            <person name="Yang R.Y."/>
            <person name="Li H.T."/>
            <person name="Zhu H."/>
            <person name="Zhou G.P."/>
            <person name="Wang M."/>
            <person name="Wang L."/>
        </authorList>
    </citation>
    <scope>NUCLEOTIDE SEQUENCE [LARGE SCALE GENOMIC DNA]</scope>
    <source>
        <strain evidence="8">ATCC 90039 / CBS 2479 / JCM 2466 / KCTC 7840 / NCYC 2677 / UAMH 7654</strain>
    </source>
</reference>
<dbReference type="VEuPathDB" id="FungiDB:A1Q1_05512"/>
<dbReference type="Proteomes" id="UP000002748">
    <property type="component" value="Unassembled WGS sequence"/>
</dbReference>
<dbReference type="PROSITE" id="PS50203">
    <property type="entry name" value="CALPAIN_CAT"/>
    <property type="match status" value="1"/>
</dbReference>
<evidence type="ECO:0000256" key="5">
    <source>
        <dbReference type="PROSITE-ProRule" id="PRU00239"/>
    </source>
</evidence>
<dbReference type="InterPro" id="IPR001300">
    <property type="entry name" value="Peptidase_C2_calpain_cat"/>
</dbReference>
<evidence type="ECO:0000313" key="7">
    <source>
        <dbReference type="EMBL" id="EJT46030.1"/>
    </source>
</evidence>
<dbReference type="InterPro" id="IPR036213">
    <property type="entry name" value="Calpain_III_sf"/>
</dbReference>
<evidence type="ECO:0000256" key="4">
    <source>
        <dbReference type="ARBA" id="ARBA00022807"/>
    </source>
</evidence>
<evidence type="ECO:0000259" key="6">
    <source>
        <dbReference type="PROSITE" id="PS50203"/>
    </source>
</evidence>
<keyword evidence="2" id="KW-0645">Protease</keyword>
<dbReference type="InterPro" id="IPR051297">
    <property type="entry name" value="PalB/RIM13"/>
</dbReference>
<comment type="caution">
    <text evidence="7">The sequence shown here is derived from an EMBL/GenBank/DDBJ whole genome shotgun (WGS) entry which is preliminary data.</text>
</comment>
<dbReference type="AlphaFoldDB" id="J4U728"/>
<dbReference type="SUPFAM" id="SSF49758">
    <property type="entry name" value="Calpain large subunit, middle domain (domain III)"/>
    <property type="match status" value="2"/>
</dbReference>
<accession>J4U728</accession>
<dbReference type="SMART" id="SM00230">
    <property type="entry name" value="CysPc"/>
    <property type="match status" value="1"/>
</dbReference>
<comment type="caution">
    <text evidence="5">Lacks conserved residue(s) required for the propagation of feature annotation.</text>
</comment>
<dbReference type="GO" id="GO:0006508">
    <property type="term" value="P:proteolysis"/>
    <property type="evidence" value="ECO:0007669"/>
    <property type="project" value="UniProtKB-KW"/>
</dbReference>
<proteinExistence type="inferred from homology"/>
<gene>
    <name evidence="7" type="ORF">A1Q1_05512</name>
</gene>
<feature type="domain" description="Calpain catalytic" evidence="6">
    <location>
        <begin position="173"/>
        <end position="334"/>
    </location>
</feature>
<evidence type="ECO:0000256" key="3">
    <source>
        <dbReference type="ARBA" id="ARBA00022801"/>
    </source>
</evidence>
<dbReference type="OrthoDB" id="167576at2759"/>
<evidence type="ECO:0000256" key="2">
    <source>
        <dbReference type="ARBA" id="ARBA00022670"/>
    </source>
</evidence>
<keyword evidence="3" id="KW-0378">Hydrolase</keyword>
<dbReference type="HOGENOM" id="CLU_006770_0_0_1"/>
<dbReference type="SUPFAM" id="SSF54001">
    <property type="entry name" value="Cysteine proteinases"/>
    <property type="match status" value="1"/>
</dbReference>
<keyword evidence="4" id="KW-0788">Thiol protease</keyword>
<evidence type="ECO:0000256" key="1">
    <source>
        <dbReference type="ARBA" id="ARBA00010193"/>
    </source>
</evidence>
<dbReference type="GO" id="GO:0004198">
    <property type="term" value="F:calcium-dependent cysteine-type endopeptidase activity"/>
    <property type="evidence" value="ECO:0007669"/>
    <property type="project" value="InterPro"/>
</dbReference>
<comment type="similarity">
    <text evidence="1">Belongs to the peptidase C2 family. PalB/RIM13 subfamily.</text>
</comment>
<dbReference type="GeneID" id="25989024"/>
<protein>
    <recommendedName>
        <fullName evidence="6">Calpain catalytic domain-containing protein</fullName>
    </recommendedName>
</protein>
<sequence length="769" mass="84395">MAFNTYNEGLKIASVPSRAIAAESSISSLSPLTSPLPTLNKAFQLYISAAEAYSHLLSSALVAKTDRPTVTKKWRLVLERAEKVKKRITELGGRVGAAEIDDEAEEAAVCRRASRFNNVVAELWRAPPPDREFVGDRYRDQTQPELADEQLAHDPEWAEVSPSLWDLKGADWQVSQGPGADCSVTAGIGSCLAHNERWGTTDALYPQAVSGQPRRSENAKHVVKLLLNGAWRNRPLHITARNNTSPLGPAWIPIAVKGYFKARGGYSIPGSNPAPDIYAFTGWIPEHLDLNSGFRREKEWKRLYDAWQKGQVILTLGSGVNVSEGMVPLHAYDIRETDGDRRLDIFDPGLARADHTLAEKLEGMDLNGERANGFTFSMSWDEVCSKFETLNLNWDPALLPNTISRHWSWPKPEALDVETDNLSQMCRQNVLDDVALHVFRDYTKGGQGRDKGRIITSAHQETVRYIVFGADSQNPYTNALHTLVRLPLREGDNIFNVLASRDRGHFQTGFTLTAFASQDTQLNLSRVSLALPFSETYKLTVGQPTNGAAGAKKSTLRLELQGAKDMAWNVKLLWGNGERVYDDTIVVASGAYSYGMAYCDISDVDAGTYTVLVSSYEQDDTGPFTLCVESSSPISLSPIPAEGAGMFSRSVSGKWDETTAGGRPSGNQYDRNPHVEVVFSTPATLQARLHLPTPGPIPINLTLFRRGVGNELGELVATSGPYVERMSGVSIGRTKLGPGVYVFVPSTYGTGELADWVLDVWADAAFSVD</sequence>
<dbReference type="InterPro" id="IPR038765">
    <property type="entry name" value="Papain-like_cys_pep_sf"/>
</dbReference>
<dbReference type="EMBL" id="ALBS01000310">
    <property type="protein sequence ID" value="EJT46030.1"/>
    <property type="molecule type" value="Genomic_DNA"/>
</dbReference>
<organism evidence="7 8">
    <name type="scientific">Trichosporon asahii var. asahii (strain ATCC 90039 / CBS 2479 / JCM 2466 / KCTC 7840 / NBRC 103889/ NCYC 2677 / UAMH 7654)</name>
    <name type="common">Yeast</name>
    <dbReference type="NCBI Taxonomy" id="1186058"/>
    <lineage>
        <taxon>Eukaryota</taxon>
        <taxon>Fungi</taxon>
        <taxon>Dikarya</taxon>
        <taxon>Basidiomycota</taxon>
        <taxon>Agaricomycotina</taxon>
        <taxon>Tremellomycetes</taxon>
        <taxon>Trichosporonales</taxon>
        <taxon>Trichosporonaceae</taxon>
        <taxon>Trichosporon</taxon>
    </lineage>
</organism>
<dbReference type="RefSeq" id="XP_014177664.1">
    <property type="nucleotide sequence ID" value="XM_014322189.1"/>
</dbReference>
<evidence type="ECO:0000313" key="8">
    <source>
        <dbReference type="Proteomes" id="UP000002748"/>
    </source>
</evidence>